<evidence type="ECO:0000313" key="8">
    <source>
        <dbReference type="EMBL" id="PVG81288.1"/>
    </source>
</evidence>
<accession>A0A2T8F6E6</accession>
<keyword evidence="5 7" id="KW-0472">Membrane</keyword>
<dbReference type="AlphaFoldDB" id="A0A2T8F6E6"/>
<dbReference type="EMBL" id="QDGZ01000009">
    <property type="protein sequence ID" value="PVG81288.1"/>
    <property type="molecule type" value="Genomic_DNA"/>
</dbReference>
<dbReference type="RefSeq" id="WP_116573904.1">
    <property type="nucleotide sequence ID" value="NZ_QDGZ01000009.1"/>
</dbReference>
<comment type="subcellular location">
    <subcellularLocation>
        <location evidence="1">Cell membrane</location>
        <topology evidence="1">Multi-pass membrane protein</topology>
    </subcellularLocation>
</comment>
<dbReference type="GO" id="GO:0005886">
    <property type="term" value="C:plasma membrane"/>
    <property type="evidence" value="ECO:0007669"/>
    <property type="project" value="UniProtKB-SubCell"/>
</dbReference>
<feature type="transmembrane region" description="Helical" evidence="7">
    <location>
        <begin position="157"/>
        <end position="178"/>
    </location>
</feature>
<feature type="transmembrane region" description="Helical" evidence="7">
    <location>
        <begin position="335"/>
        <end position="354"/>
    </location>
</feature>
<dbReference type="Proteomes" id="UP000246018">
    <property type="component" value="Unassembled WGS sequence"/>
</dbReference>
<evidence type="ECO:0000256" key="7">
    <source>
        <dbReference type="SAM" id="Phobius"/>
    </source>
</evidence>
<keyword evidence="4 7" id="KW-1133">Transmembrane helix</keyword>
<name>A0A2T8F6E6_9ACTN</name>
<dbReference type="PANTHER" id="PTHR32196:SF72">
    <property type="entry name" value="RIBOSE IMPORT PERMEASE PROTEIN RBSC"/>
    <property type="match status" value="1"/>
</dbReference>
<evidence type="ECO:0000256" key="2">
    <source>
        <dbReference type="ARBA" id="ARBA00022475"/>
    </source>
</evidence>
<feature type="transmembrane region" description="Helical" evidence="7">
    <location>
        <begin position="51"/>
        <end position="68"/>
    </location>
</feature>
<gene>
    <name evidence="8" type="ORF">DDE18_19330</name>
</gene>
<dbReference type="Pfam" id="PF02653">
    <property type="entry name" value="BPD_transp_2"/>
    <property type="match status" value="1"/>
</dbReference>
<feature type="transmembrane region" description="Helical" evidence="7">
    <location>
        <begin position="253"/>
        <end position="273"/>
    </location>
</feature>
<comment type="caution">
    <text evidence="8">The sequence shown here is derived from an EMBL/GenBank/DDBJ whole genome shotgun (WGS) entry which is preliminary data.</text>
</comment>
<evidence type="ECO:0000313" key="9">
    <source>
        <dbReference type="Proteomes" id="UP000246018"/>
    </source>
</evidence>
<evidence type="ECO:0000256" key="5">
    <source>
        <dbReference type="ARBA" id="ARBA00023136"/>
    </source>
</evidence>
<evidence type="ECO:0000256" key="1">
    <source>
        <dbReference type="ARBA" id="ARBA00004651"/>
    </source>
</evidence>
<reference evidence="8 9" key="1">
    <citation type="submission" date="2018-04" db="EMBL/GenBank/DDBJ databases">
        <title>Genome of Nocardioides gansuensis WSJ-1.</title>
        <authorList>
            <person name="Wu S."/>
            <person name="Wang G."/>
        </authorList>
    </citation>
    <scope>NUCLEOTIDE SEQUENCE [LARGE SCALE GENOMIC DNA]</scope>
    <source>
        <strain evidence="8 9">WSJ-1</strain>
    </source>
</reference>
<evidence type="ECO:0000256" key="4">
    <source>
        <dbReference type="ARBA" id="ARBA00022989"/>
    </source>
</evidence>
<dbReference type="InterPro" id="IPR001851">
    <property type="entry name" value="ABC_transp_permease"/>
</dbReference>
<evidence type="ECO:0000256" key="3">
    <source>
        <dbReference type="ARBA" id="ARBA00022692"/>
    </source>
</evidence>
<proteinExistence type="predicted"/>
<sequence length="359" mass="36827">MTDTRTSISGGSGPARTGPPARPGPSAADELARRRSSPAQRVQHLLHGHPAISPALILVLTVVVFASLNPRFGEPQTISLMVQQTAVVAALAVGQTLIILTAGIDLSVGAVAILSMMLMAKTASENGLSGPVALLLGLVAGIAAGALNGFLVTRLKLPPFIVTLGTLSVFTAMALLYTGGRSVQQVAMPDLLNWTGEIIRVGDFRITTGVLITAAIYLVAGFALSQTAWGRHVYAVGDDAEASRLAGIRVNRVLFSVYVAAGLIYALAAWVLIGRAGAASPNAIAGANLDSITAVVIGGTSLFGGRGAVLGTLLGALIVQAFTTGLSLAGVDDQYRLLAVGVLVILAVSVDQWIRKVRA</sequence>
<protein>
    <submittedName>
        <fullName evidence="8">ABC transporter permease</fullName>
    </submittedName>
</protein>
<feature type="compositionally biased region" description="Low complexity" evidence="6">
    <location>
        <begin position="14"/>
        <end position="28"/>
    </location>
</feature>
<keyword evidence="9" id="KW-1185">Reference proteome</keyword>
<feature type="transmembrane region" description="Helical" evidence="7">
    <location>
        <begin position="132"/>
        <end position="151"/>
    </location>
</feature>
<feature type="transmembrane region" description="Helical" evidence="7">
    <location>
        <begin position="88"/>
        <end position="120"/>
    </location>
</feature>
<dbReference type="PANTHER" id="PTHR32196">
    <property type="entry name" value="ABC TRANSPORTER PERMEASE PROTEIN YPHD-RELATED-RELATED"/>
    <property type="match status" value="1"/>
</dbReference>
<feature type="region of interest" description="Disordered" evidence="6">
    <location>
        <begin position="1"/>
        <end position="40"/>
    </location>
</feature>
<feature type="transmembrane region" description="Helical" evidence="7">
    <location>
        <begin position="310"/>
        <end position="329"/>
    </location>
</feature>
<organism evidence="8 9">
    <name type="scientific">Nocardioides gansuensis</name>
    <dbReference type="NCBI Taxonomy" id="2138300"/>
    <lineage>
        <taxon>Bacteria</taxon>
        <taxon>Bacillati</taxon>
        <taxon>Actinomycetota</taxon>
        <taxon>Actinomycetes</taxon>
        <taxon>Propionibacteriales</taxon>
        <taxon>Nocardioidaceae</taxon>
        <taxon>Nocardioides</taxon>
    </lineage>
</organism>
<dbReference type="GO" id="GO:0022857">
    <property type="term" value="F:transmembrane transporter activity"/>
    <property type="evidence" value="ECO:0007669"/>
    <property type="project" value="InterPro"/>
</dbReference>
<keyword evidence="2" id="KW-1003">Cell membrane</keyword>
<keyword evidence="3 7" id="KW-0812">Transmembrane</keyword>
<dbReference type="CDD" id="cd06579">
    <property type="entry name" value="TM_PBP1_transp_AraH_like"/>
    <property type="match status" value="1"/>
</dbReference>
<dbReference type="OrthoDB" id="9808136at2"/>
<evidence type="ECO:0000256" key="6">
    <source>
        <dbReference type="SAM" id="MobiDB-lite"/>
    </source>
</evidence>